<dbReference type="PANTHER" id="PTHR45641">
    <property type="entry name" value="TETRATRICOPEPTIDE REPEAT PROTEIN (AFU_ORTHOLOGUE AFUA_6G03870)"/>
    <property type="match status" value="1"/>
</dbReference>
<keyword evidence="4" id="KW-1185">Reference proteome</keyword>
<keyword evidence="2" id="KW-0802">TPR repeat</keyword>
<dbReference type="EMBL" id="CP060636">
    <property type="protein sequence ID" value="QNM11092.1"/>
    <property type="molecule type" value="Genomic_DNA"/>
</dbReference>
<sequence>MELVRWEEYNTMDEQNGKELKTLLDQLAVAEDDQEFDQIYLTISQMLIQDGESNECGVFAFPFLVQITLNQSDINRIIQMLVLLGMLKTFNHRIDIFDFHQKIYTDYYEALFILQEQMIYIMNPSKMKELPVDDKTELARIWLSIMDIGVDYLPFATTGCFDEAFSISCPYCTAKIEQVNLFNSDQRNTITISPNRRISPAPFLAPLENTGILFQRFLKDLKEEYLSSCLPLLYGTMVCPHCTGTIRVIDGIIDYLKYETTLINMPQEEEITFLIDYANNLRIEDTKMAHHYLVRALFLWKMLYPEGVSKEEVRIYNSLTVCYRLVYDHGKERTCAETALSLALTLHDDQEELARAYANIGLTYHKNEEPKDSPSNTKALDYYQKALDIYTNIQGSQGKDTKILKKNIAMILGISSDMEKAIEALDEQIEEESDAYEIADLYKKKCDIYIDHGHFTEGLKAYEYYLQYHIKEYGEDSDIVGDCYAELGDYCMECNYYNYAMECYHRAKVIMLSCYLNALQEDDGYMESLTLADCYSSMAHCAHLMKQDITAFTLIESCYALIMKSQPNTPTKEKGDALCFMGELMEGFDQKAITMAYYEAALDMYKNTQNYDMTRNENIFLEEADDCDVIIQSLYEKIKKLKHTA</sequence>
<organism evidence="3 4">
    <name type="scientific">[Eubacterium] hominis</name>
    <dbReference type="NCBI Taxonomy" id="2764325"/>
    <lineage>
        <taxon>Bacteria</taxon>
        <taxon>Bacillati</taxon>
        <taxon>Bacillota</taxon>
        <taxon>Erysipelotrichia</taxon>
        <taxon>Erysipelotrichales</taxon>
        <taxon>Erysipelotrichaceae</taxon>
        <taxon>Amedibacillus</taxon>
    </lineage>
</organism>
<dbReference type="InterPro" id="IPR011990">
    <property type="entry name" value="TPR-like_helical_dom_sf"/>
</dbReference>
<proteinExistence type="predicted"/>
<dbReference type="Proteomes" id="UP000515856">
    <property type="component" value="Chromosome"/>
</dbReference>
<evidence type="ECO:0000256" key="2">
    <source>
        <dbReference type="ARBA" id="ARBA00022803"/>
    </source>
</evidence>
<keyword evidence="1" id="KW-0677">Repeat</keyword>
<accession>A0A7G9GJW0</accession>
<evidence type="ECO:0000313" key="3">
    <source>
        <dbReference type="EMBL" id="QNM11092.1"/>
    </source>
</evidence>
<dbReference type="Gene3D" id="1.25.40.10">
    <property type="entry name" value="Tetratricopeptide repeat domain"/>
    <property type="match status" value="2"/>
</dbReference>
<dbReference type="RefSeq" id="WP_147322627.1">
    <property type="nucleotide sequence ID" value="NZ_CP060636.1"/>
</dbReference>
<protein>
    <submittedName>
        <fullName evidence="3">Tetratricopeptide repeat protein</fullName>
    </submittedName>
</protein>
<name>A0A7G9GJW0_9FIRM</name>
<reference evidence="3 4" key="1">
    <citation type="submission" date="2020-08" db="EMBL/GenBank/DDBJ databases">
        <authorList>
            <person name="Liu C."/>
            <person name="Sun Q."/>
        </authorList>
    </citation>
    <scope>NUCLEOTIDE SEQUENCE [LARGE SCALE GENOMIC DNA]</scope>
    <source>
        <strain evidence="3 4">NSJ-61</strain>
    </source>
</reference>
<dbReference type="AlphaFoldDB" id="A0A7G9GJW0"/>
<dbReference type="SUPFAM" id="SSF48452">
    <property type="entry name" value="TPR-like"/>
    <property type="match status" value="1"/>
</dbReference>
<dbReference type="PANTHER" id="PTHR45641:SF1">
    <property type="entry name" value="AAA+ ATPASE DOMAIN-CONTAINING PROTEIN"/>
    <property type="match status" value="1"/>
</dbReference>
<evidence type="ECO:0000256" key="1">
    <source>
        <dbReference type="ARBA" id="ARBA00022737"/>
    </source>
</evidence>
<gene>
    <name evidence="3" type="ORF">H9Q80_12565</name>
</gene>
<evidence type="ECO:0000313" key="4">
    <source>
        <dbReference type="Proteomes" id="UP000515856"/>
    </source>
</evidence>
<dbReference type="KEGG" id="ehn:H9Q80_12565"/>